<comment type="similarity">
    <text evidence="2">Belongs to the transglycosylase Slt family.</text>
</comment>
<dbReference type="CDD" id="cd13401">
    <property type="entry name" value="Slt70-like"/>
    <property type="match status" value="1"/>
</dbReference>
<evidence type="ECO:0000256" key="3">
    <source>
        <dbReference type="ARBA" id="ARBA00012587"/>
    </source>
</evidence>
<organism evidence="10 11">
    <name type="scientific">Rahnella sp. (strain Y9602)</name>
    <dbReference type="NCBI Taxonomy" id="2703885"/>
    <lineage>
        <taxon>Bacteria</taxon>
        <taxon>Pseudomonadati</taxon>
        <taxon>Pseudomonadota</taxon>
        <taxon>Gammaproteobacteria</taxon>
        <taxon>Enterobacterales</taxon>
        <taxon>Yersiniaceae</taxon>
        <taxon>Rahnella</taxon>
    </lineage>
</organism>
<evidence type="ECO:0000256" key="5">
    <source>
        <dbReference type="ARBA" id="ARBA00023239"/>
    </source>
</evidence>
<dbReference type="GO" id="GO:0071555">
    <property type="term" value="P:cell wall organization"/>
    <property type="evidence" value="ECO:0007669"/>
    <property type="project" value="UniProtKB-KW"/>
</dbReference>
<dbReference type="eggNOG" id="COG0741">
    <property type="taxonomic scope" value="Bacteria"/>
</dbReference>
<dbReference type="Gene3D" id="1.10.530.10">
    <property type="match status" value="1"/>
</dbReference>
<dbReference type="SUPFAM" id="SSF48435">
    <property type="entry name" value="Bacterial muramidases"/>
    <property type="match status" value="1"/>
</dbReference>
<gene>
    <name evidence="10" type="ordered locus">Rahaq_3807</name>
</gene>
<dbReference type="PANTHER" id="PTHR37423">
    <property type="entry name" value="SOLUBLE LYTIC MUREIN TRANSGLYCOSYLASE-RELATED"/>
    <property type="match status" value="1"/>
</dbReference>
<dbReference type="InterPro" id="IPR000189">
    <property type="entry name" value="Transglyc_AS"/>
</dbReference>
<dbReference type="GO" id="GO:0016020">
    <property type="term" value="C:membrane"/>
    <property type="evidence" value="ECO:0007669"/>
    <property type="project" value="InterPro"/>
</dbReference>
<reference evidence="10 11" key="2">
    <citation type="journal article" date="2012" name="J. Bacteriol.">
        <title>Complete Genome Sequence of Rahnella sp. Strain Y9602, a Gammaproteobacterium Isolate from Metal- and Radionuclide-Contaminated Soil.</title>
        <authorList>
            <person name="Martinez R.J."/>
            <person name="Bruce D."/>
            <person name="Detter C."/>
            <person name="Goodwin L.A."/>
            <person name="Han J."/>
            <person name="Han C.S."/>
            <person name="Held B."/>
            <person name="Land M.L."/>
            <person name="Mikhailova N."/>
            <person name="Nolan M."/>
            <person name="Pennacchio L."/>
            <person name="Pitluck S."/>
            <person name="Tapia R."/>
            <person name="Woyke T."/>
            <person name="Sobecky P.A."/>
        </authorList>
    </citation>
    <scope>NUCLEOTIDE SEQUENCE [LARGE SCALE GENOMIC DNA]</scope>
    <source>
        <strain evidence="10 11">Y9602</strain>
    </source>
</reference>
<evidence type="ECO:0000256" key="2">
    <source>
        <dbReference type="ARBA" id="ARBA00007734"/>
    </source>
</evidence>
<keyword evidence="5" id="KW-0456">Lyase</keyword>
<feature type="chain" id="PRO_5002609023" description="peptidoglycan lytic exotransglycosylase" evidence="7">
    <location>
        <begin position="26"/>
        <end position="642"/>
    </location>
</feature>
<evidence type="ECO:0000259" key="8">
    <source>
        <dbReference type="Pfam" id="PF01464"/>
    </source>
</evidence>
<dbReference type="EC" id="4.2.2.n1" evidence="3"/>
<comment type="catalytic activity">
    <reaction evidence="1">
        <text>Exolytic cleavage of the (1-&gt;4)-beta-glycosidic linkage between N-acetylmuramic acid (MurNAc) and N-acetylglucosamine (GlcNAc) residues in peptidoglycan, from either the reducing or the non-reducing ends of the peptidoglycan chains, with concomitant formation of a 1,6-anhydrobond in the MurNAc residue.</text>
        <dbReference type="EC" id="4.2.2.n1"/>
    </reaction>
</comment>
<feature type="domain" description="Transglycosylase SLT" evidence="8">
    <location>
        <begin position="481"/>
        <end position="592"/>
    </location>
</feature>
<dbReference type="SUPFAM" id="SSF53955">
    <property type="entry name" value="Lysozyme-like"/>
    <property type="match status" value="1"/>
</dbReference>
<dbReference type="InterPro" id="IPR008258">
    <property type="entry name" value="Transglycosylase_SLT_dom_1"/>
</dbReference>
<evidence type="ECO:0000313" key="11">
    <source>
        <dbReference type="Proteomes" id="UP000007257"/>
    </source>
</evidence>
<accession>A0A0H3FED6</accession>
<keyword evidence="6" id="KW-0961">Cell wall biogenesis/degradation</keyword>
<dbReference type="PROSITE" id="PS00922">
    <property type="entry name" value="TRANSGLYCOSYLASE"/>
    <property type="match status" value="1"/>
</dbReference>
<dbReference type="AlphaFoldDB" id="A0A0H3FED6"/>
<dbReference type="Pfam" id="PF01464">
    <property type="entry name" value="SLT"/>
    <property type="match status" value="1"/>
</dbReference>
<keyword evidence="4 7" id="KW-0732">Signal</keyword>
<evidence type="ECO:0000259" key="9">
    <source>
        <dbReference type="Pfam" id="PF14718"/>
    </source>
</evidence>
<dbReference type="Proteomes" id="UP000007257">
    <property type="component" value="Chromosome"/>
</dbReference>
<dbReference type="InterPro" id="IPR008939">
    <property type="entry name" value="Lytic_TGlycosylase_superhlx_U"/>
</dbReference>
<name>A0A0H3FED6_RAHSY</name>
<dbReference type="InterPro" id="IPR012289">
    <property type="entry name" value="Lytic_TGlycosylase_superhlx_L"/>
</dbReference>
<evidence type="ECO:0000256" key="7">
    <source>
        <dbReference type="SAM" id="SignalP"/>
    </source>
</evidence>
<dbReference type="Gene3D" id="1.10.1240.20">
    <property type="entry name" value="Lytic transglycosylase, superhelical linker domain"/>
    <property type="match status" value="1"/>
</dbReference>
<dbReference type="GO" id="GO:0008933">
    <property type="term" value="F:peptidoglycan lytic transglycosylase activity"/>
    <property type="evidence" value="ECO:0007669"/>
    <property type="project" value="InterPro"/>
</dbReference>
<feature type="domain" description="Lytic transglycosylase superhelical linker" evidence="9">
    <location>
        <begin position="403"/>
        <end position="469"/>
    </location>
</feature>
<feature type="signal peptide" evidence="7">
    <location>
        <begin position="1"/>
        <end position="25"/>
    </location>
</feature>
<evidence type="ECO:0000256" key="6">
    <source>
        <dbReference type="ARBA" id="ARBA00023316"/>
    </source>
</evidence>
<dbReference type="InterPro" id="IPR023346">
    <property type="entry name" value="Lysozyme-like_dom_sf"/>
</dbReference>
<dbReference type="OrthoDB" id="92254at2"/>
<evidence type="ECO:0000256" key="4">
    <source>
        <dbReference type="ARBA" id="ARBA00022729"/>
    </source>
</evidence>
<evidence type="ECO:0000256" key="1">
    <source>
        <dbReference type="ARBA" id="ARBA00001420"/>
    </source>
</evidence>
<evidence type="ECO:0000313" key="10">
    <source>
        <dbReference type="EMBL" id="ADW75396.1"/>
    </source>
</evidence>
<dbReference type="Pfam" id="PF14718">
    <property type="entry name" value="SLT_L"/>
    <property type="match status" value="1"/>
</dbReference>
<dbReference type="EMBL" id="CP002505">
    <property type="protein sequence ID" value="ADW75396.1"/>
    <property type="molecule type" value="Genomic_DNA"/>
</dbReference>
<dbReference type="PANTHER" id="PTHR37423:SF5">
    <property type="entry name" value="SOLUBLE LYTIC MUREIN TRANSGLYCOSYLASE"/>
    <property type="match status" value="1"/>
</dbReference>
<dbReference type="NCBIfam" id="NF008631">
    <property type="entry name" value="PRK11619.1"/>
    <property type="match status" value="1"/>
</dbReference>
<dbReference type="HOGENOM" id="CLU_019016_1_1_6"/>
<dbReference type="InterPro" id="IPR037061">
    <property type="entry name" value="Lytic_TGlycoase_superhlx_L_sf"/>
</dbReference>
<dbReference type="GO" id="GO:0000270">
    <property type="term" value="P:peptidoglycan metabolic process"/>
    <property type="evidence" value="ECO:0007669"/>
    <property type="project" value="InterPro"/>
</dbReference>
<proteinExistence type="inferred from homology"/>
<reference evidence="11" key="1">
    <citation type="submission" date="2011-01" db="EMBL/GenBank/DDBJ databases">
        <title>Complete sequence of chromosome of Rahnella sp. Y9602.</title>
        <authorList>
            <consortium name="US DOE Joint Genome Institute"/>
            <person name="Lucas S."/>
            <person name="Copeland A."/>
            <person name="Lapidus A."/>
            <person name="Cheng J.-F."/>
            <person name="Goodwin L."/>
            <person name="Pitluck S."/>
            <person name="Lu M."/>
            <person name="Detter J.C."/>
            <person name="Han C."/>
            <person name="Tapia R."/>
            <person name="Land M."/>
            <person name="Hauser L."/>
            <person name="Kyrpides N."/>
            <person name="Ivanova N."/>
            <person name="Ovchinnikova G."/>
            <person name="Pagani I."/>
            <person name="Sobecky P.A."/>
            <person name="Martinez R.J."/>
            <person name="Woyke T."/>
        </authorList>
    </citation>
    <scope>NUCLEOTIDE SEQUENCE [LARGE SCALE GENOMIC DNA]</scope>
    <source>
        <strain evidence="11">Y9602</strain>
    </source>
</reference>
<dbReference type="GO" id="GO:0042597">
    <property type="term" value="C:periplasmic space"/>
    <property type="evidence" value="ECO:0007669"/>
    <property type="project" value="InterPro"/>
</dbReference>
<sequence length="642" mass="72848" precursor="true">MVKVDKWHSLAMSVLLVTVSGVAKADSLDSQRQHYMQIKQAWDNNQLDVVSQLMPTLEDYPLYPYLEYRQLTQELGDATPAQVNAFVKANPTLPPARSLPARFVNELARRQDWNSLLSFSPQPPKPVAARCNYYYAKWATGDQKTAFDGAKDIWLTGTSLPNTCDKLFSVWQGAGNQTALTTLQRIGLAMKTGNTNLVNFLAKQLPPDYQTMRDALLDLQNNPNTIESFARSVGPTDFTRNATSITFARIARDDAENARSMIPVLVRLQKMSDSERLDLEEAVAWRYMGSDATPEQAAWRDNVILRSHSTTLVERRIRMALAAGDRQGLRQWLDRLPSDALQEDEWQYWRASVMIDNGQRSQGEAMLRTLMKGRGFYPMAAAQKLNVAYPMQISVAAKPDASIAKLPEVARVRELMYWQMDNLARTEWSYLVSSRSESQQSALARYAFEQKWPDLSVQATITGKLWDYLEERFPLAWPDEFRRATNDKGITQSYAMAIARQESAWNPKARSPVGASGLMQVMPATAQHTVDMFGLQGYSNPAQLLDPQMNITIGTSYLEYVYQMFGRNRILSSAAYNAGPSRVNTWLGNSAGRVDSVAFIESIPFSETRRYVKNVLAYDAFYRYFLHQPAKILTDAEWQRRY</sequence>
<dbReference type="KEGG" id="rah:Rahaq_3807"/>
<dbReference type="Gene3D" id="1.25.20.10">
    <property type="entry name" value="Bacterial muramidases"/>
    <property type="match status" value="1"/>
</dbReference>
<dbReference type="GO" id="GO:0004553">
    <property type="term" value="F:hydrolase activity, hydrolyzing O-glycosyl compounds"/>
    <property type="evidence" value="ECO:0007669"/>
    <property type="project" value="InterPro"/>
</dbReference>
<protein>
    <recommendedName>
        <fullName evidence="3">peptidoglycan lytic exotransglycosylase</fullName>
        <ecNumber evidence="3">4.2.2.n1</ecNumber>
    </recommendedName>
</protein>